<sequence>MYRYFKENFNLSSFAPDMVERVKQKCNELISLQRFREMYAAARKVQNSDATNVVRQLETIGQFQFANEALQPFLIAMPEYRQLYNNNMATGFENGYSKVDRFRGSAYMHTDDNYREVTSGMSTEYDEDRIWNWVSNEDRSNRLTRVQQVDMQINWARMRSFDWEDEDPCSELGASC</sequence>
<dbReference type="EMBL" id="AAMIYH010000015">
    <property type="protein sequence ID" value="EDH8303033.1"/>
    <property type="molecule type" value="Genomic_DNA"/>
</dbReference>
<proteinExistence type="predicted"/>
<dbReference type="AlphaFoldDB" id="A0A635R8P2"/>
<name>A0A635R8P2_SALET</name>
<gene>
    <name evidence="1" type="ORF">CB695_16310</name>
</gene>
<evidence type="ECO:0000313" key="1">
    <source>
        <dbReference type="EMBL" id="EDH8303033.1"/>
    </source>
</evidence>
<reference evidence="1" key="1">
    <citation type="submission" date="2018-07" db="EMBL/GenBank/DDBJ databases">
        <authorList>
            <person name="Ashton P.M."/>
            <person name="Dallman T."/>
            <person name="Nair S."/>
            <person name="De Pinna E."/>
            <person name="Peters T."/>
            <person name="Grant K."/>
        </authorList>
    </citation>
    <scope>NUCLEOTIDE SEQUENCE</scope>
    <source>
        <strain evidence="1">368335</strain>
    </source>
</reference>
<accession>A0A635R8P2</accession>
<comment type="caution">
    <text evidence="1">The sequence shown here is derived from an EMBL/GenBank/DDBJ whole genome shotgun (WGS) entry which is preliminary data.</text>
</comment>
<organism evidence="1">
    <name type="scientific">Salmonella enterica subsp. enterica serovar Chester</name>
    <dbReference type="NCBI Taxonomy" id="149386"/>
    <lineage>
        <taxon>Bacteria</taxon>
        <taxon>Pseudomonadati</taxon>
        <taxon>Pseudomonadota</taxon>
        <taxon>Gammaproteobacteria</taxon>
        <taxon>Enterobacterales</taxon>
        <taxon>Enterobacteriaceae</taxon>
        <taxon>Salmonella</taxon>
    </lineage>
</organism>
<protein>
    <submittedName>
        <fullName evidence="1">Uncharacterized protein</fullName>
    </submittedName>
</protein>